<evidence type="ECO:0000256" key="1">
    <source>
        <dbReference type="SAM" id="MobiDB-lite"/>
    </source>
</evidence>
<evidence type="ECO:0008006" key="3">
    <source>
        <dbReference type="Google" id="ProtNLM"/>
    </source>
</evidence>
<dbReference type="AlphaFoldDB" id="A0A3S7UYZ8"/>
<name>A0A3S7UYZ8_9BACT</name>
<dbReference type="InterPro" id="IPR012348">
    <property type="entry name" value="RNR-like"/>
</dbReference>
<evidence type="ECO:0000313" key="2">
    <source>
        <dbReference type="EMBL" id="AYM53990.1"/>
    </source>
</evidence>
<proteinExistence type="predicted"/>
<reference evidence="2" key="1">
    <citation type="journal article" date="2018" name="J. Ind. Microbiol. Biotechnol.">
        <title>Genome mining reveals uncommon alkylpyrones as type III PKS products from myxobacteria.</title>
        <authorList>
            <person name="Hug J.J."/>
            <person name="Panter F."/>
            <person name="Krug D."/>
            <person name="Muller R."/>
        </authorList>
    </citation>
    <scope>NUCLEOTIDE SEQUENCE</scope>
    <source>
        <strain evidence="2">MCy9557</strain>
    </source>
</reference>
<sequence length="267" mass="30128">MITFTSAHLKEGLFRIYERARRADWRPETDFDWDRSTPLSPDMQRIAWAVASQASYAEQLGLLASARLLGQTEDGPARLCLATAVSDEARHSETFARYALRRGGKVLPPDPSIQALRQGLESVDDFLGLFFVHTALEWLAADEFTLLARLFKGDVLGDMYLRVRSDELRHVGMGMLYLRWRLKDRSRTGWDATPYEQLALRLSGFDDRFFAQLGALLHQPADSVRHWFMSRHQARVRHLLGGTPRQAQRAPASATCEGSPPGDDAAT</sequence>
<dbReference type="Gene3D" id="1.10.620.20">
    <property type="entry name" value="Ribonucleotide Reductase, subunit A"/>
    <property type="match status" value="1"/>
</dbReference>
<accession>A0A3S7UYZ8</accession>
<dbReference type="GO" id="GO:0016491">
    <property type="term" value="F:oxidoreductase activity"/>
    <property type="evidence" value="ECO:0007669"/>
    <property type="project" value="InterPro"/>
</dbReference>
<protein>
    <recommendedName>
        <fullName evidence="3">Ferritin-like domain-containing protein</fullName>
    </recommendedName>
</protein>
<feature type="region of interest" description="Disordered" evidence="1">
    <location>
        <begin position="242"/>
        <end position="267"/>
    </location>
</feature>
<dbReference type="InterPro" id="IPR009078">
    <property type="entry name" value="Ferritin-like_SF"/>
</dbReference>
<organism evidence="2">
    <name type="scientific">Pyxidicoccus sp</name>
    <dbReference type="NCBI Taxonomy" id="2023737"/>
    <lineage>
        <taxon>Bacteria</taxon>
        <taxon>Pseudomonadati</taxon>
        <taxon>Myxococcota</taxon>
        <taxon>Myxococcia</taxon>
        <taxon>Myxococcales</taxon>
        <taxon>Cystobacterineae</taxon>
        <taxon>Myxococcaceae</taxon>
        <taxon>Pyxidicoccus</taxon>
    </lineage>
</organism>
<dbReference type="CDD" id="cd00657">
    <property type="entry name" value="Ferritin_like"/>
    <property type="match status" value="1"/>
</dbReference>
<dbReference type="EMBL" id="MH908914">
    <property type="protein sequence ID" value="AYM53990.1"/>
    <property type="molecule type" value="Genomic_DNA"/>
</dbReference>
<dbReference type="SUPFAM" id="SSF47240">
    <property type="entry name" value="Ferritin-like"/>
    <property type="match status" value="1"/>
</dbReference>